<dbReference type="GO" id="GO:0047444">
    <property type="term" value="F:N-acylneuraminate-9-phosphate synthase activity"/>
    <property type="evidence" value="ECO:0007669"/>
    <property type="project" value="TreeGrafter"/>
</dbReference>
<dbReference type="OrthoDB" id="9781701at2"/>
<dbReference type="GO" id="GO:0016051">
    <property type="term" value="P:carbohydrate biosynthetic process"/>
    <property type="evidence" value="ECO:0007669"/>
    <property type="project" value="InterPro"/>
</dbReference>
<proteinExistence type="predicted"/>
<dbReference type="Gene3D" id="3.90.1210.10">
    <property type="entry name" value="Antifreeze-like/N-acetylneuraminic acid synthase C-terminal domain"/>
    <property type="match status" value="1"/>
</dbReference>
<name>A0A4Y9KUN1_9BRAD</name>
<evidence type="ECO:0000313" key="3">
    <source>
        <dbReference type="Proteomes" id="UP000298225"/>
    </source>
</evidence>
<dbReference type="InterPro" id="IPR013785">
    <property type="entry name" value="Aldolase_TIM"/>
</dbReference>
<dbReference type="Proteomes" id="UP000298225">
    <property type="component" value="Unassembled WGS sequence"/>
</dbReference>
<sequence>MSTNPLNSEPKLSRASPYIIAEIGSVHDGSFGNACRLIEAAAACGCDAVKFQTHIAEAETLANAPSPSYFSAEPRSLYFKRTGFSKDQWRDLASVAMAANVDFLSSPFSQEAIDLLEDVGVTAYKIPSGEVSNIPLLEYLSLTRKPVIMSSGMSSWSELDAAVASLREGGPLTLLQCTSAYPCPPERVGLNVMLLMRERYGLPVGYSDHTMGFAAPIAAVALGASIIEKHFAFSRLMYGSDAKHSMEPEEFKQLCKELKEVGRVIASPVDKDDLSSLSDMKLIFEKSIVAAIELPAGTEIARHHLAFKKPGDGIPAARYQDLIGRRVIKSLPRDHKFSQEDFA</sequence>
<dbReference type="InterPro" id="IPR057736">
    <property type="entry name" value="SAF_PseI/NeuA/NeuB"/>
</dbReference>
<dbReference type="InterPro" id="IPR051690">
    <property type="entry name" value="PseI-like"/>
</dbReference>
<reference evidence="2 3" key="1">
    <citation type="submission" date="2019-03" db="EMBL/GenBank/DDBJ databases">
        <title>Bradyrhizobium strains diversity isolated from Chamaecrista fasciculata.</title>
        <authorList>
            <person name="Urquiaga M.C.O."/>
            <person name="Hungria M."/>
            <person name="Delamuta J.R.M."/>
        </authorList>
    </citation>
    <scope>NUCLEOTIDE SEQUENCE [LARGE SCALE GENOMIC DNA]</scope>
    <source>
        <strain evidence="2 3">CNPSo 3424</strain>
    </source>
</reference>
<evidence type="ECO:0000313" key="2">
    <source>
        <dbReference type="EMBL" id="TFV34865.1"/>
    </source>
</evidence>
<dbReference type="PROSITE" id="PS50844">
    <property type="entry name" value="AFP_LIKE"/>
    <property type="match status" value="1"/>
</dbReference>
<evidence type="ECO:0000259" key="1">
    <source>
        <dbReference type="PROSITE" id="PS50844"/>
    </source>
</evidence>
<gene>
    <name evidence="2" type="ORF">E4K66_30055</name>
</gene>
<keyword evidence="3" id="KW-1185">Reference proteome</keyword>
<organism evidence="2 3">
    <name type="scientific">Bradyrhizobium frederickii</name>
    <dbReference type="NCBI Taxonomy" id="2560054"/>
    <lineage>
        <taxon>Bacteria</taxon>
        <taxon>Pseudomonadati</taxon>
        <taxon>Pseudomonadota</taxon>
        <taxon>Alphaproteobacteria</taxon>
        <taxon>Hyphomicrobiales</taxon>
        <taxon>Nitrobacteraceae</taxon>
        <taxon>Bradyrhizobium</taxon>
    </lineage>
</organism>
<dbReference type="SUPFAM" id="SSF51569">
    <property type="entry name" value="Aldolase"/>
    <property type="match status" value="1"/>
</dbReference>
<dbReference type="InterPro" id="IPR036732">
    <property type="entry name" value="AFP_Neu5c_C_sf"/>
</dbReference>
<dbReference type="Gene3D" id="3.20.20.70">
    <property type="entry name" value="Aldolase class I"/>
    <property type="match status" value="1"/>
</dbReference>
<feature type="domain" description="AFP-like" evidence="1">
    <location>
        <begin position="287"/>
        <end position="343"/>
    </location>
</feature>
<dbReference type="CDD" id="cd11615">
    <property type="entry name" value="SAF_NeuB_like"/>
    <property type="match status" value="1"/>
</dbReference>
<dbReference type="Pfam" id="PF03102">
    <property type="entry name" value="NeuB"/>
    <property type="match status" value="1"/>
</dbReference>
<protein>
    <submittedName>
        <fullName evidence="2">N-acetylneuraminate synthase</fullName>
    </submittedName>
</protein>
<dbReference type="InterPro" id="IPR013132">
    <property type="entry name" value="PseI/NeuA/B-like_N"/>
</dbReference>
<dbReference type="AlphaFoldDB" id="A0A4Y9KUN1"/>
<accession>A0A4Y9KUN1</accession>
<dbReference type="Pfam" id="PF08666">
    <property type="entry name" value="SAF"/>
    <property type="match status" value="1"/>
</dbReference>
<dbReference type="SMART" id="SM00858">
    <property type="entry name" value="SAF"/>
    <property type="match status" value="1"/>
</dbReference>
<dbReference type="EMBL" id="SPQU01000018">
    <property type="protein sequence ID" value="TFV34865.1"/>
    <property type="molecule type" value="Genomic_DNA"/>
</dbReference>
<dbReference type="PANTHER" id="PTHR42966:SF1">
    <property type="entry name" value="SIALIC ACID SYNTHASE"/>
    <property type="match status" value="1"/>
</dbReference>
<dbReference type="SUPFAM" id="SSF51269">
    <property type="entry name" value="AFP III-like domain"/>
    <property type="match status" value="1"/>
</dbReference>
<dbReference type="InterPro" id="IPR013974">
    <property type="entry name" value="SAF"/>
</dbReference>
<dbReference type="PANTHER" id="PTHR42966">
    <property type="entry name" value="N-ACETYLNEURAMINATE SYNTHASE"/>
    <property type="match status" value="1"/>
</dbReference>
<comment type="caution">
    <text evidence="2">The sequence shown here is derived from an EMBL/GenBank/DDBJ whole genome shotgun (WGS) entry which is preliminary data.</text>
</comment>
<dbReference type="InterPro" id="IPR006190">
    <property type="entry name" value="SAF_AFP_Neu5Ac"/>
</dbReference>